<proteinExistence type="predicted"/>
<reference evidence="1" key="2">
    <citation type="submission" date="2015-06" db="UniProtKB">
        <authorList>
            <consortium name="EnsemblMetazoa"/>
        </authorList>
    </citation>
    <scope>IDENTIFICATION</scope>
</reference>
<evidence type="ECO:0000313" key="2">
    <source>
        <dbReference type="Proteomes" id="UP000015102"/>
    </source>
</evidence>
<organism evidence="1 2">
    <name type="scientific">Megaselia scalaris</name>
    <name type="common">Humpbacked fly</name>
    <name type="synonym">Phora scalaris</name>
    <dbReference type="NCBI Taxonomy" id="36166"/>
    <lineage>
        <taxon>Eukaryota</taxon>
        <taxon>Metazoa</taxon>
        <taxon>Ecdysozoa</taxon>
        <taxon>Arthropoda</taxon>
        <taxon>Hexapoda</taxon>
        <taxon>Insecta</taxon>
        <taxon>Pterygota</taxon>
        <taxon>Neoptera</taxon>
        <taxon>Endopterygota</taxon>
        <taxon>Diptera</taxon>
        <taxon>Brachycera</taxon>
        <taxon>Muscomorpha</taxon>
        <taxon>Platypezoidea</taxon>
        <taxon>Phoridae</taxon>
        <taxon>Megaseliini</taxon>
        <taxon>Megaselia</taxon>
    </lineage>
</organism>
<keyword evidence="2" id="KW-1185">Reference proteome</keyword>
<protein>
    <submittedName>
        <fullName evidence="1">Uncharacterized protein</fullName>
    </submittedName>
</protein>
<dbReference type="EnsemblMetazoa" id="MESCA004112-RA">
    <property type="protein sequence ID" value="MESCA004112-PA"/>
    <property type="gene ID" value="MESCA004112"/>
</dbReference>
<name>T1GKT2_MEGSC</name>
<dbReference type="Proteomes" id="UP000015102">
    <property type="component" value="Unassembled WGS sequence"/>
</dbReference>
<dbReference type="EMBL" id="CAQQ02165452">
    <property type="status" value="NOT_ANNOTATED_CDS"/>
    <property type="molecule type" value="Genomic_DNA"/>
</dbReference>
<accession>T1GKT2</accession>
<reference evidence="2" key="1">
    <citation type="submission" date="2013-02" db="EMBL/GenBank/DDBJ databases">
        <authorList>
            <person name="Hughes D."/>
        </authorList>
    </citation>
    <scope>NUCLEOTIDE SEQUENCE</scope>
    <source>
        <strain>Durham</strain>
        <strain evidence="2">NC isolate 2 -- Noor lab</strain>
    </source>
</reference>
<dbReference type="AlphaFoldDB" id="T1GKT2"/>
<sequence>MVFIKNVILTVKRPSNTSSTFIFVQQTTLLRSTCSNFSSCCSCAPASVPFSVPAVSPLSYTSPVAKYVSPYGAAPFAAPLKYAAPAAPFVF</sequence>
<evidence type="ECO:0000313" key="1">
    <source>
        <dbReference type="EnsemblMetazoa" id="MESCA004112-PA"/>
    </source>
</evidence>
<dbReference type="HOGENOM" id="CLU_2429593_0_0_1"/>